<organism evidence="1 2">
    <name type="scientific">Sunxiuqinia elliptica</name>
    <dbReference type="NCBI Taxonomy" id="655355"/>
    <lineage>
        <taxon>Bacteria</taxon>
        <taxon>Pseudomonadati</taxon>
        <taxon>Bacteroidota</taxon>
        <taxon>Bacteroidia</taxon>
        <taxon>Marinilabiliales</taxon>
        <taxon>Prolixibacteraceae</taxon>
        <taxon>Sunxiuqinia</taxon>
    </lineage>
</organism>
<reference evidence="1 2" key="1">
    <citation type="submission" date="2019-03" db="EMBL/GenBank/DDBJ databases">
        <title>Freshwater and sediment microbial communities from various areas in North America, analyzing microbe dynamics in response to fracking.</title>
        <authorList>
            <person name="Lamendella R."/>
        </authorList>
    </citation>
    <scope>NUCLEOTIDE SEQUENCE [LARGE SCALE GENOMIC DNA]</scope>
    <source>
        <strain evidence="1 2">114D</strain>
    </source>
</reference>
<protein>
    <submittedName>
        <fullName evidence="1">Uncharacterized protein</fullName>
    </submittedName>
</protein>
<evidence type="ECO:0000313" key="1">
    <source>
        <dbReference type="EMBL" id="TDO00002.1"/>
    </source>
</evidence>
<dbReference type="Proteomes" id="UP000294848">
    <property type="component" value="Unassembled WGS sequence"/>
</dbReference>
<dbReference type="AlphaFoldDB" id="A0A4R6GWT6"/>
<proteinExistence type="predicted"/>
<comment type="caution">
    <text evidence="1">The sequence shown here is derived from an EMBL/GenBank/DDBJ whole genome shotgun (WGS) entry which is preliminary data.</text>
</comment>
<dbReference type="EMBL" id="SNWI01000006">
    <property type="protein sequence ID" value="TDO00002.1"/>
    <property type="molecule type" value="Genomic_DNA"/>
</dbReference>
<evidence type="ECO:0000313" key="2">
    <source>
        <dbReference type="Proteomes" id="UP000294848"/>
    </source>
</evidence>
<gene>
    <name evidence="1" type="ORF">DET52_106214</name>
</gene>
<accession>A0A4R6GWT6</accession>
<name>A0A4R6GWT6_9BACT</name>
<sequence>MKAVSFGCFSYFYGKSNPMGKSNNEKHYEQLVVKSNVKQQAYTNTLSSFNLLKEVLKELADEFREALDGKVAEEILPEFHEKGLFEAEFRLAGDLLVFSMHSNVFVFNREHPLWKLDYIKKDPLNGYCGVIHIYNFLSDSFKYNRLQDLGYLIARIFINQENHFFVEGKRQSGELVKDFGIDEVTKKVLRQILETAIQYAVEFDLLVPPYDQVKIASVEQMKVEISHSKIRTGKRVGFKFNSDDV</sequence>